<proteinExistence type="predicted"/>
<accession>A0A6J8A8V0</accession>
<dbReference type="Gene3D" id="2.130.10.10">
    <property type="entry name" value="YVTN repeat-like/Quinoprotein amine dehydrogenase"/>
    <property type="match status" value="1"/>
</dbReference>
<dbReference type="Proteomes" id="UP000507470">
    <property type="component" value="Unassembled WGS sequence"/>
</dbReference>
<organism evidence="2 3">
    <name type="scientific">Mytilus coruscus</name>
    <name type="common">Sea mussel</name>
    <dbReference type="NCBI Taxonomy" id="42192"/>
    <lineage>
        <taxon>Eukaryota</taxon>
        <taxon>Metazoa</taxon>
        <taxon>Spiralia</taxon>
        <taxon>Lophotrochozoa</taxon>
        <taxon>Mollusca</taxon>
        <taxon>Bivalvia</taxon>
        <taxon>Autobranchia</taxon>
        <taxon>Pteriomorphia</taxon>
        <taxon>Mytilida</taxon>
        <taxon>Mytiloidea</taxon>
        <taxon>Mytilidae</taxon>
        <taxon>Mytilinae</taxon>
        <taxon>Mytilus</taxon>
    </lineage>
</organism>
<name>A0A6J8A8V0_MYTCO</name>
<dbReference type="InterPro" id="IPR015943">
    <property type="entry name" value="WD40/YVTN_repeat-like_dom_sf"/>
</dbReference>
<evidence type="ECO:0000313" key="3">
    <source>
        <dbReference type="Proteomes" id="UP000507470"/>
    </source>
</evidence>
<keyword evidence="1" id="KW-0175">Coiled coil</keyword>
<keyword evidence="3" id="KW-1185">Reference proteome</keyword>
<dbReference type="SUPFAM" id="SSF63829">
    <property type="entry name" value="Calcium-dependent phosphotriesterase"/>
    <property type="match status" value="1"/>
</dbReference>
<protein>
    <submittedName>
        <fullName evidence="2">Uncharacterized protein</fullName>
    </submittedName>
</protein>
<gene>
    <name evidence="2" type="ORF">MCOR_4121</name>
</gene>
<dbReference type="AlphaFoldDB" id="A0A6J8A8V0"/>
<evidence type="ECO:0000313" key="2">
    <source>
        <dbReference type="EMBL" id="CAC5362329.1"/>
    </source>
</evidence>
<evidence type="ECO:0000256" key="1">
    <source>
        <dbReference type="SAM" id="Coils"/>
    </source>
</evidence>
<feature type="coiled-coil region" evidence="1">
    <location>
        <begin position="3"/>
        <end position="41"/>
    </location>
</feature>
<dbReference type="EMBL" id="CACVKT020000740">
    <property type="protein sequence ID" value="CAC5362329.1"/>
    <property type="molecule type" value="Genomic_DNA"/>
</dbReference>
<reference evidence="2 3" key="1">
    <citation type="submission" date="2020-06" db="EMBL/GenBank/DDBJ databases">
        <authorList>
            <person name="Li R."/>
            <person name="Bekaert M."/>
        </authorList>
    </citation>
    <scope>NUCLEOTIDE SEQUENCE [LARGE SCALE GENOMIC DNA]</scope>
    <source>
        <strain evidence="3">wild</strain>
    </source>
</reference>
<sequence length="360" mass="41331">MFVEEQKRTLESFANQTKNLVKNTQELNTEVLSRLEEQKDDNVCYVEWTLATSDNWDVDEIKKTLENCSSLMGKYFRIVFVYKRSLVIQTSAQVCFLQSAEKCQLAVKSFLKDLLDICELDMETKTIVQVEITISKEKFESSNDSGDFLQHCHLSGNPRDIAVIPGEDKAVVTFLDQKSIQFIDIKTMKVGSTHFVPFRCRGVTIVKDKICVGGYYTMRRKNLYILDKQGENEFTVNVPNAGDIAHLHPGPDDSVYYTDIKCNAVGNVTLEREQQFRKTSEDLKRPMAVTTDKKCNLCVAWEDSNTIQRITPNREYIDIILNTENDICNPTDILFSKDYRKLFVLNCVEDNTYVLVFSCS</sequence>